<dbReference type="InterPro" id="IPR014710">
    <property type="entry name" value="RmlC-like_jellyroll"/>
</dbReference>
<evidence type="ECO:0000313" key="3">
    <source>
        <dbReference type="Proteomes" id="UP000317624"/>
    </source>
</evidence>
<dbReference type="Proteomes" id="UP000317624">
    <property type="component" value="Unassembled WGS sequence"/>
</dbReference>
<reference evidence="2 3" key="1">
    <citation type="submission" date="2019-07" db="EMBL/GenBank/DDBJ databases">
        <title>Hymenobacter sp. straun FUR1 Genome sequencing and assembly.</title>
        <authorList>
            <person name="Chhetri G."/>
        </authorList>
    </citation>
    <scope>NUCLEOTIDE SEQUENCE [LARGE SCALE GENOMIC DNA]</scope>
    <source>
        <strain evidence="2 3">Fur1</strain>
    </source>
</reference>
<keyword evidence="3" id="KW-1185">Reference proteome</keyword>
<dbReference type="InterPro" id="IPR008894">
    <property type="entry name" value="QdtA_cupin_dom"/>
</dbReference>
<gene>
    <name evidence="2" type="ORF">FNT36_18825</name>
</gene>
<evidence type="ECO:0000313" key="2">
    <source>
        <dbReference type="EMBL" id="TVT38256.1"/>
    </source>
</evidence>
<dbReference type="InterPro" id="IPR011051">
    <property type="entry name" value="RmlC_Cupin_sf"/>
</dbReference>
<organism evidence="2 3">
    <name type="scientific">Hymenobacter setariae</name>
    <dbReference type="NCBI Taxonomy" id="2594794"/>
    <lineage>
        <taxon>Bacteria</taxon>
        <taxon>Pseudomonadati</taxon>
        <taxon>Bacteroidota</taxon>
        <taxon>Cytophagia</taxon>
        <taxon>Cytophagales</taxon>
        <taxon>Hymenobacteraceae</taxon>
        <taxon>Hymenobacter</taxon>
    </lineage>
</organism>
<dbReference type="AlphaFoldDB" id="A0A558BP14"/>
<evidence type="ECO:0000259" key="1">
    <source>
        <dbReference type="Pfam" id="PF05523"/>
    </source>
</evidence>
<name>A0A558BP14_9BACT</name>
<accession>A0A558BP14</accession>
<dbReference type="SUPFAM" id="SSF51182">
    <property type="entry name" value="RmlC-like cupins"/>
    <property type="match status" value="1"/>
</dbReference>
<dbReference type="Gene3D" id="2.60.120.10">
    <property type="entry name" value="Jelly Rolls"/>
    <property type="match status" value="1"/>
</dbReference>
<protein>
    <submittedName>
        <fullName evidence="2">WxcM-like domain-containing protein</fullName>
    </submittedName>
</protein>
<sequence>MSSYPAPHILNFSQIGDTDVGYLSVSEQVVPPLPFAVRRVFWAYCTPDNILRGRHAHYATEHILLAVAGRIVVNIERADGTLEVFRLENPHVGLYVPPNVWHTMQYSPGAVQLALASQPFAEEDYIRDYQEFKRVWREAK</sequence>
<comment type="caution">
    <text evidence="2">The sequence shown here is derived from an EMBL/GenBank/DDBJ whole genome shotgun (WGS) entry which is preliminary data.</text>
</comment>
<proteinExistence type="predicted"/>
<feature type="domain" description="Sugar 3,4-ketoisomerase QdtA cupin" evidence="1">
    <location>
        <begin position="8"/>
        <end position="135"/>
    </location>
</feature>
<dbReference type="OrthoDB" id="2643438at2"/>
<dbReference type="CDD" id="cd20292">
    <property type="entry name" value="cupin_QdtA-like"/>
    <property type="match status" value="1"/>
</dbReference>
<dbReference type="EMBL" id="VMRJ01000005">
    <property type="protein sequence ID" value="TVT38256.1"/>
    <property type="molecule type" value="Genomic_DNA"/>
</dbReference>
<dbReference type="RefSeq" id="WP_144850882.1">
    <property type="nucleotide sequence ID" value="NZ_VMRJ01000005.1"/>
</dbReference>
<dbReference type="Pfam" id="PF05523">
    <property type="entry name" value="FdtA"/>
    <property type="match status" value="1"/>
</dbReference>